<dbReference type="GO" id="GO:0007059">
    <property type="term" value="P:chromosome segregation"/>
    <property type="evidence" value="ECO:0007669"/>
    <property type="project" value="UniProtKB-KW"/>
</dbReference>
<dbReference type="Gene3D" id="1.10.10.2830">
    <property type="match status" value="1"/>
</dbReference>
<keyword evidence="8" id="KW-1185">Reference proteome</keyword>
<dbReference type="GO" id="GO:0005694">
    <property type="term" value="C:chromosome"/>
    <property type="evidence" value="ECO:0007669"/>
    <property type="project" value="TreeGrafter"/>
</dbReference>
<dbReference type="CDD" id="cd16393">
    <property type="entry name" value="SPO0J_N"/>
    <property type="match status" value="1"/>
</dbReference>
<comment type="function">
    <text evidence="4">Involved in chromosome partition. Localize to both poles of the predivisional cell following completion of DNA replication. Binds to the DNA origin of replication.</text>
</comment>
<evidence type="ECO:0000256" key="5">
    <source>
        <dbReference type="SAM" id="MobiDB-lite"/>
    </source>
</evidence>
<comment type="caution">
    <text evidence="7">The sequence shown here is derived from an EMBL/GenBank/DDBJ whole genome shotgun (WGS) entry which is preliminary data.</text>
</comment>
<accession>A0A420EEG8</accession>
<evidence type="ECO:0000313" key="7">
    <source>
        <dbReference type="EMBL" id="RKF19058.1"/>
    </source>
</evidence>
<comment type="similarity">
    <text evidence="1">Belongs to the ParB family.</text>
</comment>
<dbReference type="AlphaFoldDB" id="A0A420EEG8"/>
<dbReference type="GO" id="GO:0003677">
    <property type="term" value="F:DNA binding"/>
    <property type="evidence" value="ECO:0007669"/>
    <property type="project" value="UniProtKB-KW"/>
</dbReference>
<dbReference type="OrthoDB" id="9802051at2"/>
<reference evidence="7 8" key="1">
    <citation type="submission" date="2018-09" db="EMBL/GenBank/DDBJ databases">
        <title>Altererythrobacter spongiae sp. nov., isolated from a marine sponge.</title>
        <authorList>
            <person name="Zhuang L."/>
            <person name="Luo L."/>
        </authorList>
    </citation>
    <scope>NUCLEOTIDE SEQUENCE [LARGE SCALE GENOMIC DNA]</scope>
    <source>
        <strain evidence="7 8">HN-Y73</strain>
    </source>
</reference>
<dbReference type="NCBIfam" id="TIGR00180">
    <property type="entry name" value="parB_part"/>
    <property type="match status" value="1"/>
</dbReference>
<dbReference type="InterPro" id="IPR050336">
    <property type="entry name" value="Chromosome_partition/occlusion"/>
</dbReference>
<feature type="domain" description="ParB-like N-terminal" evidence="6">
    <location>
        <begin position="76"/>
        <end position="166"/>
    </location>
</feature>
<dbReference type="Pfam" id="PF23552">
    <property type="entry name" value="ParB_C"/>
    <property type="match status" value="1"/>
</dbReference>
<dbReference type="InterPro" id="IPR041468">
    <property type="entry name" value="HTH_ParB/Spo0J"/>
</dbReference>
<evidence type="ECO:0000256" key="2">
    <source>
        <dbReference type="ARBA" id="ARBA00022829"/>
    </source>
</evidence>
<proteinExistence type="inferred from homology"/>
<dbReference type="InterPro" id="IPR003115">
    <property type="entry name" value="ParB_N"/>
</dbReference>
<dbReference type="InterPro" id="IPR004437">
    <property type="entry name" value="ParB/RepB/Spo0J"/>
</dbReference>
<keyword evidence="3" id="KW-0238">DNA-binding</keyword>
<dbReference type="SMART" id="SM00470">
    <property type="entry name" value="ParB"/>
    <property type="match status" value="1"/>
</dbReference>
<dbReference type="Proteomes" id="UP000284395">
    <property type="component" value="Unassembled WGS sequence"/>
</dbReference>
<keyword evidence="2" id="KW-0159">Chromosome partition</keyword>
<evidence type="ECO:0000256" key="1">
    <source>
        <dbReference type="ARBA" id="ARBA00006295"/>
    </source>
</evidence>
<dbReference type="SUPFAM" id="SSF110849">
    <property type="entry name" value="ParB/Sulfiredoxin"/>
    <property type="match status" value="1"/>
</dbReference>
<dbReference type="PANTHER" id="PTHR33375:SF1">
    <property type="entry name" value="CHROMOSOME-PARTITIONING PROTEIN PARB-RELATED"/>
    <property type="match status" value="1"/>
</dbReference>
<dbReference type="InterPro" id="IPR036086">
    <property type="entry name" value="ParB/Sulfiredoxin_sf"/>
</dbReference>
<dbReference type="GO" id="GO:0045881">
    <property type="term" value="P:positive regulation of sporulation resulting in formation of a cellular spore"/>
    <property type="evidence" value="ECO:0007669"/>
    <property type="project" value="TreeGrafter"/>
</dbReference>
<dbReference type="Pfam" id="PF17762">
    <property type="entry name" value="HTH_ParB"/>
    <property type="match status" value="1"/>
</dbReference>
<feature type="region of interest" description="Disordered" evidence="5">
    <location>
        <begin position="1"/>
        <end position="90"/>
    </location>
</feature>
<dbReference type="RefSeq" id="WP_120325454.1">
    <property type="nucleotide sequence ID" value="NZ_RAPF01000007.1"/>
</dbReference>
<dbReference type="InterPro" id="IPR057240">
    <property type="entry name" value="ParB_dimer_C"/>
</dbReference>
<evidence type="ECO:0000256" key="3">
    <source>
        <dbReference type="ARBA" id="ARBA00023125"/>
    </source>
</evidence>
<dbReference type="Pfam" id="PF02195">
    <property type="entry name" value="ParB_N"/>
    <property type="match status" value="1"/>
</dbReference>
<dbReference type="Gene3D" id="3.90.1530.30">
    <property type="match status" value="1"/>
</dbReference>
<evidence type="ECO:0000256" key="4">
    <source>
        <dbReference type="ARBA" id="ARBA00025472"/>
    </source>
</evidence>
<organism evidence="7 8">
    <name type="scientific">Altericroceibacterium spongiae</name>
    <dbReference type="NCBI Taxonomy" id="2320269"/>
    <lineage>
        <taxon>Bacteria</taxon>
        <taxon>Pseudomonadati</taxon>
        <taxon>Pseudomonadota</taxon>
        <taxon>Alphaproteobacteria</taxon>
        <taxon>Sphingomonadales</taxon>
        <taxon>Erythrobacteraceae</taxon>
        <taxon>Altericroceibacterium</taxon>
    </lineage>
</organism>
<evidence type="ECO:0000259" key="6">
    <source>
        <dbReference type="SMART" id="SM00470"/>
    </source>
</evidence>
<dbReference type="FunFam" id="3.90.1530.30:FF:000001">
    <property type="entry name" value="Chromosome partitioning protein ParB"/>
    <property type="match status" value="1"/>
</dbReference>
<dbReference type="PANTHER" id="PTHR33375">
    <property type="entry name" value="CHROMOSOME-PARTITIONING PROTEIN PARB-RELATED"/>
    <property type="match status" value="1"/>
</dbReference>
<feature type="region of interest" description="Disordered" evidence="5">
    <location>
        <begin position="265"/>
        <end position="284"/>
    </location>
</feature>
<name>A0A420EEG8_9SPHN</name>
<protein>
    <submittedName>
        <fullName evidence="7">ParB/RepB/Spo0J family partition protein</fullName>
    </submittedName>
</protein>
<feature type="compositionally biased region" description="Low complexity" evidence="5">
    <location>
        <begin position="1"/>
        <end position="18"/>
    </location>
</feature>
<gene>
    <name evidence="7" type="ORF">D6851_13650</name>
</gene>
<evidence type="ECO:0000313" key="8">
    <source>
        <dbReference type="Proteomes" id="UP000284395"/>
    </source>
</evidence>
<dbReference type="FunFam" id="1.10.10.2830:FF:000001">
    <property type="entry name" value="Chromosome partitioning protein ParB"/>
    <property type="match status" value="1"/>
</dbReference>
<sequence>MSGKNKAAAAKDAPASIKSVPASKRKLGRGLGALLGEVRQEEPLTPAPQSGLHGKEERGSAGSTVSNPVERPAGLTNLPVASIEPHPQQPRTHFDEEALEELAASIAQRGVIQPVIVRRLDNGRYQLVAGERRWRAAQKAQLHEIPALIRDLEEREVMALALIENIQRENLSPVEEARAYQRLADQEKMTQAEISRLVEKSRSHVANLQRLLALPEEVLAHIEAGQLDMGHARALIGQENAAELAKKAIEKKLSVREVEKLVRKQAREASGDAPAKRHARKPRAEDADIIAVQKQLEEFLGLPVKIESDDDPRSGTVAIKYRTLDQLDLICQRLSGGDI</sequence>
<dbReference type="EMBL" id="RAPF01000007">
    <property type="protein sequence ID" value="RKF19058.1"/>
    <property type="molecule type" value="Genomic_DNA"/>
</dbReference>